<protein>
    <submittedName>
        <fullName evidence="1">Uncharacterized protein</fullName>
    </submittedName>
</protein>
<accession>A0A6J5NWK8</accession>
<sequence>MSVESRRASKARYRASLKGRRQESIAYLKRIDTHPLGQTKCRQCSVIVDVLDAINRGMNPARALCEFCG</sequence>
<gene>
    <name evidence="1" type="ORF">UFOVP813_5</name>
</gene>
<reference evidence="1" key="1">
    <citation type="submission" date="2020-04" db="EMBL/GenBank/DDBJ databases">
        <authorList>
            <person name="Chiriac C."/>
            <person name="Salcher M."/>
            <person name="Ghai R."/>
            <person name="Kavagutti S V."/>
        </authorList>
    </citation>
    <scope>NUCLEOTIDE SEQUENCE</scope>
</reference>
<organism evidence="1">
    <name type="scientific">uncultured Caudovirales phage</name>
    <dbReference type="NCBI Taxonomy" id="2100421"/>
    <lineage>
        <taxon>Viruses</taxon>
        <taxon>Duplodnaviria</taxon>
        <taxon>Heunggongvirae</taxon>
        <taxon>Uroviricota</taxon>
        <taxon>Caudoviricetes</taxon>
        <taxon>Peduoviridae</taxon>
        <taxon>Maltschvirus</taxon>
        <taxon>Maltschvirus maltsch</taxon>
    </lineage>
</organism>
<proteinExistence type="predicted"/>
<evidence type="ECO:0000313" key="1">
    <source>
        <dbReference type="EMBL" id="CAB4163182.1"/>
    </source>
</evidence>
<dbReference type="EMBL" id="LR796743">
    <property type="protein sequence ID" value="CAB4163182.1"/>
    <property type="molecule type" value="Genomic_DNA"/>
</dbReference>
<name>A0A6J5NWK8_9CAUD</name>